<dbReference type="OrthoDB" id="2355635at2"/>
<dbReference type="STRING" id="1321606.SAMD00020551_0823"/>
<feature type="transmembrane region" description="Helical" evidence="6">
    <location>
        <begin position="96"/>
        <end position="116"/>
    </location>
</feature>
<dbReference type="RefSeq" id="WP_041964611.1">
    <property type="nucleotide sequence ID" value="NZ_BASE01000017.1"/>
</dbReference>
<evidence type="ECO:0000256" key="5">
    <source>
        <dbReference type="ARBA" id="ARBA00023136"/>
    </source>
</evidence>
<dbReference type="InterPro" id="IPR005598">
    <property type="entry name" value="ATP_synth_I"/>
</dbReference>
<proteinExistence type="predicted"/>
<accession>A0A0A8WYE3</accession>
<dbReference type="EMBL" id="BASE01000017">
    <property type="protein sequence ID" value="GAM12688.1"/>
    <property type="molecule type" value="Genomic_DNA"/>
</dbReference>
<gene>
    <name evidence="7" type="ORF">SAMD00020551_0823</name>
</gene>
<feature type="transmembrane region" description="Helical" evidence="6">
    <location>
        <begin position="73"/>
        <end position="90"/>
    </location>
</feature>
<feature type="transmembrane region" description="Helical" evidence="6">
    <location>
        <begin position="34"/>
        <end position="52"/>
    </location>
</feature>
<evidence type="ECO:0000256" key="4">
    <source>
        <dbReference type="ARBA" id="ARBA00022989"/>
    </source>
</evidence>
<comment type="subcellular location">
    <subcellularLocation>
        <location evidence="1">Cell membrane</location>
        <topology evidence="1">Multi-pass membrane protein</topology>
    </subcellularLocation>
</comment>
<keyword evidence="2" id="KW-1003">Cell membrane</keyword>
<name>A0A0A8WYE3_MESS1</name>
<keyword evidence="8" id="KW-1185">Reference proteome</keyword>
<dbReference type="PANTHER" id="PTHR40035">
    <property type="entry name" value="ATP SYNTHASE PROTEIN I"/>
    <property type="match status" value="1"/>
</dbReference>
<keyword evidence="3 6" id="KW-0812">Transmembrane</keyword>
<evidence type="ECO:0000313" key="8">
    <source>
        <dbReference type="Proteomes" id="UP000031014"/>
    </source>
</evidence>
<organism evidence="7 8">
    <name type="scientific">Mesobacillus selenatarsenatis (strain DSM 18680 / JCM 14380 / FERM P-15431 / SF-1)</name>
    <dbReference type="NCBI Taxonomy" id="1321606"/>
    <lineage>
        <taxon>Bacteria</taxon>
        <taxon>Bacillati</taxon>
        <taxon>Bacillota</taxon>
        <taxon>Bacilli</taxon>
        <taxon>Bacillales</taxon>
        <taxon>Bacillaceae</taxon>
        <taxon>Mesobacillus</taxon>
    </lineage>
</organism>
<keyword evidence="4 6" id="KW-1133">Transmembrane helix</keyword>
<dbReference type="Proteomes" id="UP000031014">
    <property type="component" value="Unassembled WGS sequence"/>
</dbReference>
<dbReference type="PANTHER" id="PTHR40035:SF1">
    <property type="entry name" value="ATP SYNTHASE PROTEIN I"/>
    <property type="match status" value="1"/>
</dbReference>
<keyword evidence="5 6" id="KW-0472">Membrane</keyword>
<feature type="transmembrane region" description="Helical" evidence="6">
    <location>
        <begin position="12"/>
        <end position="28"/>
    </location>
</feature>
<evidence type="ECO:0000256" key="1">
    <source>
        <dbReference type="ARBA" id="ARBA00004651"/>
    </source>
</evidence>
<dbReference type="AlphaFoldDB" id="A0A0A8WYE3"/>
<dbReference type="GO" id="GO:0005886">
    <property type="term" value="C:plasma membrane"/>
    <property type="evidence" value="ECO:0007669"/>
    <property type="project" value="UniProtKB-SubCell"/>
</dbReference>
<reference evidence="7 8" key="1">
    <citation type="submission" date="2013-06" db="EMBL/GenBank/DDBJ databases">
        <title>Whole genome shotgun sequence of Bacillus selenatarsenatis SF-1.</title>
        <authorList>
            <person name="Kuroda M."/>
            <person name="Sei K."/>
            <person name="Yamashita M."/>
            <person name="Ike M."/>
        </authorList>
    </citation>
    <scope>NUCLEOTIDE SEQUENCE [LARGE SCALE GENOMIC DNA]</scope>
    <source>
        <strain evidence="7 8">SF-1</strain>
    </source>
</reference>
<evidence type="ECO:0000313" key="7">
    <source>
        <dbReference type="EMBL" id="GAM12688.1"/>
    </source>
</evidence>
<dbReference type="Pfam" id="PF03899">
    <property type="entry name" value="ATP-synt_I"/>
    <property type="match status" value="1"/>
</dbReference>
<protein>
    <submittedName>
        <fullName evidence="7">ATP synthase protein I</fullName>
    </submittedName>
</protein>
<evidence type="ECO:0000256" key="2">
    <source>
        <dbReference type="ARBA" id="ARBA00022475"/>
    </source>
</evidence>
<sequence length="123" mass="14001">MEIQDLFIRQRKYIFTLLSLYVLGYGFTSYQSVFAGLIFGTSLSLFNLWLLARKMNNFGDSVVQGKKVRSLGSLSRLATGALAVIVAMEYPDRINLMFTILGLMTAYIVIMIDFFVQSFQSRK</sequence>
<comment type="caution">
    <text evidence="7">The sequence shown here is derived from an EMBL/GenBank/DDBJ whole genome shotgun (WGS) entry which is preliminary data.</text>
</comment>
<dbReference type="InterPro" id="IPR039072">
    <property type="entry name" value="ATP_synth_I_Bacilli"/>
</dbReference>
<evidence type="ECO:0000256" key="6">
    <source>
        <dbReference type="SAM" id="Phobius"/>
    </source>
</evidence>
<evidence type="ECO:0000256" key="3">
    <source>
        <dbReference type="ARBA" id="ARBA00022692"/>
    </source>
</evidence>